<dbReference type="InterPro" id="IPR003961">
    <property type="entry name" value="FN3_dom"/>
</dbReference>
<dbReference type="InterPro" id="IPR039448">
    <property type="entry name" value="Beta_helix"/>
</dbReference>
<dbReference type="PANTHER" id="PTHR13817:SF73">
    <property type="entry name" value="FIBRONECTIN TYPE-III DOMAIN-CONTAINING PROTEIN"/>
    <property type="match status" value="1"/>
</dbReference>
<dbReference type="PANTHER" id="PTHR13817">
    <property type="entry name" value="TITIN"/>
    <property type="match status" value="1"/>
</dbReference>
<dbReference type="PROSITE" id="PS50853">
    <property type="entry name" value="FN3"/>
    <property type="match status" value="3"/>
</dbReference>
<keyword evidence="2" id="KW-0732">Signal</keyword>
<name>A0A2N1PUV3_9BACT</name>
<dbReference type="GO" id="GO:0046872">
    <property type="term" value="F:metal ion binding"/>
    <property type="evidence" value="ECO:0007669"/>
    <property type="project" value="InterPro"/>
</dbReference>
<evidence type="ECO:0000313" key="4">
    <source>
        <dbReference type="EMBL" id="PKK92119.1"/>
    </source>
</evidence>
<dbReference type="InterPro" id="IPR013784">
    <property type="entry name" value="Carb-bd-like_fold"/>
</dbReference>
<accession>A0A2N1PUV3</accession>
<feature type="domain" description="Fibronectin type-III" evidence="3">
    <location>
        <begin position="301"/>
        <end position="398"/>
    </location>
</feature>
<dbReference type="InterPro" id="IPR013783">
    <property type="entry name" value="Ig-like_fold"/>
</dbReference>
<dbReference type="GO" id="GO:0003993">
    <property type="term" value="F:acid phosphatase activity"/>
    <property type="evidence" value="ECO:0007669"/>
    <property type="project" value="InterPro"/>
</dbReference>
<dbReference type="InterPro" id="IPR036116">
    <property type="entry name" value="FN3_sf"/>
</dbReference>
<dbReference type="InterPro" id="IPR012334">
    <property type="entry name" value="Pectin_lyas_fold"/>
</dbReference>
<gene>
    <name evidence="4" type="ORF">CVV64_01490</name>
</gene>
<organism evidence="4 5">
    <name type="scientific">Candidatus Wallbacteria bacterium HGW-Wallbacteria-1</name>
    <dbReference type="NCBI Taxonomy" id="2013854"/>
    <lineage>
        <taxon>Bacteria</taxon>
        <taxon>Candidatus Walliibacteriota</taxon>
    </lineage>
</organism>
<comment type="caution">
    <text evidence="4">The sequence shown here is derived from an EMBL/GenBank/DDBJ whole genome shotgun (WGS) entry which is preliminary data.</text>
</comment>
<dbReference type="Gene3D" id="2.160.20.10">
    <property type="entry name" value="Single-stranded right-handed beta-helix, Pectin lyase-like"/>
    <property type="match status" value="1"/>
</dbReference>
<dbReference type="Pfam" id="PF13620">
    <property type="entry name" value="CarboxypepD_reg"/>
    <property type="match status" value="1"/>
</dbReference>
<dbReference type="Pfam" id="PF00041">
    <property type="entry name" value="fn3"/>
    <property type="match status" value="2"/>
</dbReference>
<feature type="signal peptide" evidence="2">
    <location>
        <begin position="1"/>
        <end position="18"/>
    </location>
</feature>
<feature type="domain" description="Fibronectin type-III" evidence="3">
    <location>
        <begin position="404"/>
        <end position="502"/>
    </location>
</feature>
<dbReference type="Proteomes" id="UP000233256">
    <property type="component" value="Unassembled WGS sequence"/>
</dbReference>
<dbReference type="SUPFAM" id="SSF49363">
    <property type="entry name" value="Purple acid phosphatase, N-terminal domain"/>
    <property type="match status" value="1"/>
</dbReference>
<evidence type="ECO:0000256" key="1">
    <source>
        <dbReference type="ARBA" id="ARBA00022737"/>
    </source>
</evidence>
<dbReference type="InterPro" id="IPR008963">
    <property type="entry name" value="Purple_acid_Pase-like_N"/>
</dbReference>
<evidence type="ECO:0000259" key="3">
    <source>
        <dbReference type="PROSITE" id="PS50853"/>
    </source>
</evidence>
<dbReference type="Pfam" id="PF13229">
    <property type="entry name" value="Beta_helix"/>
    <property type="match status" value="1"/>
</dbReference>
<dbReference type="Gene3D" id="2.60.40.10">
    <property type="entry name" value="Immunoglobulins"/>
    <property type="match status" value="4"/>
</dbReference>
<evidence type="ECO:0000256" key="2">
    <source>
        <dbReference type="SAM" id="SignalP"/>
    </source>
</evidence>
<feature type="domain" description="Fibronectin type-III" evidence="3">
    <location>
        <begin position="197"/>
        <end position="297"/>
    </location>
</feature>
<proteinExistence type="predicted"/>
<dbReference type="CDD" id="cd00063">
    <property type="entry name" value="FN3"/>
    <property type="match status" value="3"/>
</dbReference>
<dbReference type="EMBL" id="PGXC01000001">
    <property type="protein sequence ID" value="PKK92119.1"/>
    <property type="molecule type" value="Genomic_DNA"/>
</dbReference>
<dbReference type="SUPFAM" id="SSF49452">
    <property type="entry name" value="Starch-binding domain-like"/>
    <property type="match status" value="1"/>
</dbReference>
<sequence>MRIIIFIIALTLAVLPFAGCSQKQNKTGYGAVRGTIVDDRGAPVAGATVFVDKGVTGLSSDGEGQFYLADISTGSRNIRVESFGHQTWVGRVEVRDTEITDNFKVNLRTLILNFSAFYQEPSALVLTWETPVSGETILEYGKVSGEYTRKLRDNTVRKAHTAVMAGIDTTQIYYFRIKATETEWTEEQQISVASLDIPTAVVLNPPSTIGATSVTLTWSQNSDEDFASYQLYRSSSPTVIPGDGSASLVATSRSRIESYFLDQSLMPGQRYYFRVFVQDAQGYLSGSNTVFLETYSEPNMAPVGVVLNPPQSVTHNGMVLSWTESMDADFYAYRIYVSTLAGVNDKSTLLTTIGARNTLVFPVTGLEPDRSYSFRIYVVDRGGLTAGSNEVLARTLMAANTAPVPVNLTEALSTGPTSVRVSWTRSGEVDFNSYRIYHSRVPGVSEGSVLYSEITNQDSTSIIIQGLLDNTQYYFRVFVVDQSDLKAGSQELGAITSNTFPPAADLTALSPVSSSSVTLVWNSVNISDFGSYRVMRSTASGVTETSTMVANILAMDQTTFIDFAVTQGTTYYYRIFTVDSAGLSTGGTELYVTAMNSAAMAGAILTDTLWTRSNSPVTVIGDLTVNSGATLTIEHGVSVLFNAGSDALSAGRDAARTELIVAGNLKVAGQAGSAVSFNSAAAVKNVGDWGGIWIQSGSPATSIKGFEISNANTYGIALEAQCELENGTIFLNLQNGIQVDIGARPTINLCRITRNSVGIFSQGSADPVVSNSNIVMNNSYGVSGGGVLGLTAPAGMTPGTGGNYIAGNNGLSPTLADLTGLTTQKGTADATMDTSSDTSPEQILNVDTILSAQTGEVSGAGAL</sequence>
<dbReference type="InterPro" id="IPR011050">
    <property type="entry name" value="Pectin_lyase_fold/virulence"/>
</dbReference>
<dbReference type="SUPFAM" id="SSF51126">
    <property type="entry name" value="Pectin lyase-like"/>
    <property type="match status" value="1"/>
</dbReference>
<dbReference type="InterPro" id="IPR050964">
    <property type="entry name" value="Striated_Muscle_Regulatory"/>
</dbReference>
<dbReference type="GO" id="GO:0030246">
    <property type="term" value="F:carbohydrate binding"/>
    <property type="evidence" value="ECO:0007669"/>
    <property type="project" value="InterPro"/>
</dbReference>
<reference evidence="4 5" key="1">
    <citation type="journal article" date="2017" name="ISME J.">
        <title>Potential for microbial H2 and metal transformations associated with novel bacteria and archaea in deep terrestrial subsurface sediments.</title>
        <authorList>
            <person name="Hernsdorf A.W."/>
            <person name="Amano Y."/>
            <person name="Miyakawa K."/>
            <person name="Ise K."/>
            <person name="Suzuki Y."/>
            <person name="Anantharaman K."/>
            <person name="Probst A."/>
            <person name="Burstein D."/>
            <person name="Thomas B.C."/>
            <person name="Banfield J.F."/>
        </authorList>
    </citation>
    <scope>NUCLEOTIDE SEQUENCE [LARGE SCALE GENOMIC DNA]</scope>
    <source>
        <strain evidence="4">HGW-Wallbacteria-1</strain>
    </source>
</reference>
<dbReference type="SUPFAM" id="SSF49265">
    <property type="entry name" value="Fibronectin type III"/>
    <property type="match status" value="3"/>
</dbReference>
<evidence type="ECO:0000313" key="5">
    <source>
        <dbReference type="Proteomes" id="UP000233256"/>
    </source>
</evidence>
<dbReference type="SMART" id="SM00060">
    <property type="entry name" value="FN3"/>
    <property type="match status" value="5"/>
</dbReference>
<dbReference type="Gene3D" id="2.60.40.1120">
    <property type="entry name" value="Carboxypeptidase-like, regulatory domain"/>
    <property type="match status" value="1"/>
</dbReference>
<protein>
    <recommendedName>
        <fullName evidence="3">Fibronectin type-III domain-containing protein</fullName>
    </recommendedName>
</protein>
<feature type="chain" id="PRO_5014968615" description="Fibronectin type-III domain-containing protein" evidence="2">
    <location>
        <begin position="19"/>
        <end position="863"/>
    </location>
</feature>
<dbReference type="AlphaFoldDB" id="A0A2N1PUV3"/>
<keyword evidence="1" id="KW-0677">Repeat</keyword>